<dbReference type="InterPro" id="IPR002178">
    <property type="entry name" value="PTS_EIIA_type-2_dom"/>
</dbReference>
<name>F2N8U7_CORGP</name>
<keyword evidence="10" id="KW-1185">Reference proteome</keyword>
<dbReference type="OrthoDB" id="3175596at2"/>
<dbReference type="Proteomes" id="UP000006851">
    <property type="component" value="Chromosome"/>
</dbReference>
<evidence type="ECO:0000256" key="3">
    <source>
        <dbReference type="ARBA" id="ARBA00023015"/>
    </source>
</evidence>
<evidence type="ECO:0000256" key="5">
    <source>
        <dbReference type="ARBA" id="ARBA00023163"/>
    </source>
</evidence>
<dbReference type="STRING" id="700015.Corgl_1447"/>
<evidence type="ECO:0000259" key="6">
    <source>
        <dbReference type="PROSITE" id="PS51094"/>
    </source>
</evidence>
<keyword evidence="4" id="KW-0010">Activator</keyword>
<dbReference type="InterPro" id="IPR011608">
    <property type="entry name" value="PRD"/>
</dbReference>
<dbReference type="InterPro" id="IPR036095">
    <property type="entry name" value="PTS_EIIB-like_sf"/>
</dbReference>
<dbReference type="EMBL" id="CP002628">
    <property type="protein sequence ID" value="AEB07547.1"/>
    <property type="molecule type" value="Genomic_DNA"/>
</dbReference>
<dbReference type="Pfam" id="PF00874">
    <property type="entry name" value="PRD"/>
    <property type="match status" value="2"/>
</dbReference>
<dbReference type="eggNOG" id="COG1762">
    <property type="taxonomic scope" value="Bacteria"/>
</dbReference>
<dbReference type="PROSITE" id="PS51094">
    <property type="entry name" value="PTS_EIIA_TYPE_2"/>
    <property type="match status" value="1"/>
</dbReference>
<dbReference type="PROSITE" id="PS51099">
    <property type="entry name" value="PTS_EIIB_TYPE_2"/>
    <property type="match status" value="1"/>
</dbReference>
<dbReference type="GO" id="GO:0009401">
    <property type="term" value="P:phosphoenolpyruvate-dependent sugar phosphotransferase system"/>
    <property type="evidence" value="ECO:0007669"/>
    <property type="project" value="InterPro"/>
</dbReference>
<feature type="domain" description="PRD" evidence="8">
    <location>
        <begin position="283"/>
        <end position="390"/>
    </location>
</feature>
<dbReference type="Pfam" id="PF05043">
    <property type="entry name" value="Mga"/>
    <property type="match status" value="1"/>
</dbReference>
<dbReference type="Pfam" id="PF00359">
    <property type="entry name" value="PTS_EIIA_2"/>
    <property type="match status" value="1"/>
</dbReference>
<keyword evidence="5" id="KW-0804">Transcription</keyword>
<dbReference type="SUPFAM" id="SSF55804">
    <property type="entry name" value="Phoshotransferase/anion transport protein"/>
    <property type="match status" value="1"/>
</dbReference>
<evidence type="ECO:0000256" key="2">
    <source>
        <dbReference type="ARBA" id="ARBA00022737"/>
    </source>
</evidence>
<evidence type="ECO:0000256" key="4">
    <source>
        <dbReference type="ARBA" id="ARBA00023159"/>
    </source>
</evidence>
<dbReference type="PANTHER" id="PTHR30185">
    <property type="entry name" value="CRYPTIC BETA-GLUCOSIDE BGL OPERON ANTITERMINATOR"/>
    <property type="match status" value="1"/>
</dbReference>
<dbReference type="HOGENOM" id="CLU_013442_5_1_11"/>
<feature type="domain" description="PTS EIIA type-2" evidence="6">
    <location>
        <begin position="488"/>
        <end position="629"/>
    </location>
</feature>
<reference evidence="10" key="1">
    <citation type="journal article" date="2013" name="Stand. Genomic Sci.">
        <title>Complete genome sequence of Coriobacterium glomerans type strain (PW2(T)) from the midgut of Pyrrhocoris apterus L. (red soldier bug).</title>
        <authorList>
            <person name="Stackebrandt E."/>
            <person name="Zeytun A."/>
            <person name="Lapidus A."/>
            <person name="Nolan M."/>
            <person name="Lucas S."/>
            <person name="Hammon N."/>
            <person name="Deshpande S."/>
            <person name="Cheng J.F."/>
            <person name="Tapia R."/>
            <person name="Goodwin L.A."/>
            <person name="Pitluck S."/>
            <person name="Liolios K."/>
            <person name="Pagani I."/>
            <person name="Ivanova N."/>
            <person name="Mavromatis K."/>
            <person name="Mikhailova N."/>
            <person name="Huntemann M."/>
            <person name="Pati A."/>
            <person name="Chen A."/>
            <person name="Palaniappan K."/>
            <person name="Chang Y.J."/>
            <person name="Land M."/>
            <person name="Hauser L."/>
            <person name="Rohde M."/>
            <person name="Pukall R."/>
            <person name="Goker M."/>
            <person name="Detter J.C."/>
            <person name="Woyke T."/>
            <person name="Bristow J."/>
            <person name="Eisen J.A."/>
            <person name="Markowitz V."/>
            <person name="Hugenholtz P."/>
            <person name="Kyrpides N.C."/>
            <person name="Klenk H.P."/>
        </authorList>
    </citation>
    <scope>NUCLEOTIDE SEQUENCE</scope>
    <source>
        <strain evidence="10">ATCC 49209 / DSM 20642 / JCM 10262 / PW2</strain>
    </source>
</reference>
<dbReference type="PROSITE" id="PS51372">
    <property type="entry name" value="PRD_2"/>
    <property type="match status" value="2"/>
</dbReference>
<feature type="domain" description="PTS EIIB type-2" evidence="7">
    <location>
        <begin position="394"/>
        <end position="485"/>
    </location>
</feature>
<dbReference type="SUPFAM" id="SSF63520">
    <property type="entry name" value="PTS-regulatory domain, PRD"/>
    <property type="match status" value="2"/>
</dbReference>
<dbReference type="GO" id="GO:0006355">
    <property type="term" value="P:regulation of DNA-templated transcription"/>
    <property type="evidence" value="ECO:0007669"/>
    <property type="project" value="InterPro"/>
</dbReference>
<dbReference type="CDD" id="cd05568">
    <property type="entry name" value="PTS_IIB_bgl_like"/>
    <property type="match status" value="1"/>
</dbReference>
<dbReference type="SUPFAM" id="SSF52794">
    <property type="entry name" value="PTS system IIB component-like"/>
    <property type="match status" value="1"/>
</dbReference>
<dbReference type="Gene3D" id="3.40.930.10">
    <property type="entry name" value="Mannitol-specific EII, Chain A"/>
    <property type="match status" value="1"/>
</dbReference>
<keyword evidence="3" id="KW-0805">Transcription regulation</keyword>
<dbReference type="InterPro" id="IPR050661">
    <property type="entry name" value="BglG_antiterminators"/>
</dbReference>
<keyword evidence="2" id="KW-0677">Repeat</keyword>
<protein>
    <submittedName>
        <fullName evidence="9">Transcriptional antiterminator, BglG</fullName>
        <ecNumber evidence="9">2.7.1.69</ecNumber>
    </submittedName>
</protein>
<dbReference type="InterPro" id="IPR007737">
    <property type="entry name" value="Mga_HTH"/>
</dbReference>
<dbReference type="GO" id="GO:0008982">
    <property type="term" value="F:protein-N(PI)-phosphohistidine-sugar phosphotransferase activity"/>
    <property type="evidence" value="ECO:0007669"/>
    <property type="project" value="InterPro"/>
</dbReference>
<evidence type="ECO:0000256" key="1">
    <source>
        <dbReference type="ARBA" id="ARBA00022679"/>
    </source>
</evidence>
<evidence type="ECO:0000259" key="8">
    <source>
        <dbReference type="PROSITE" id="PS51372"/>
    </source>
</evidence>
<feature type="domain" description="PRD" evidence="8">
    <location>
        <begin position="171"/>
        <end position="276"/>
    </location>
</feature>
<dbReference type="Gene3D" id="3.40.50.2300">
    <property type="match status" value="1"/>
</dbReference>
<sequence length="642" mass="72261">MRDAEFVRFIRQTKPINPADAAARLHVSARTIRTYVHRANRAMEGFARITLSRESGYAIVEQDSQRIEAWLSDALRSVETSPQTPQERIAYLLNDLLMRTDWITMDSLCDMLYISRSTLTGDLKGVERELNRFDLSLLKRPHRGIRVEGEEMARRVCLANIAVESMSGGDLVHGHLLAVVSRCVENVAHAQRFQIVTTGYQSLLVHIAIALLRIKEGCYVPMASEHLERLRPAREYAVAQMIAEGIEREIGIELPQEEIGYMAIHLAGKQTLLDSQGDAQGIVISDDVWGVVSRMLECIWAAFRFDFRYDLELRMNLARHIVPLAVRLRYSMRLRNPMLPDIRIRYALAFAMAQEASHVLGAAYGSEPSDDEIGYIALAFALALERQKTEVSKKSILMVCASGAGSARLLEFRCRREFADYIDTIATCDVLNLDAVDFSGIDYVFTTVPIERPLPVPVREVSYFLDGQDIVDLRDLLRGDAVNEALHPFFKKSLFFPHMSTGTKEEALDYLIDRVAEREPVHEDFRNLVWRRERLVATSFGNGVAMPHPLEPAAETTIVCIGLLDEPVAWDDSGCDVRAIFLVAFAPDVDDSLKSFLSVFTDILSSARDIDLLVQHQSWKTFADIVASAFASARAPAPTERR</sequence>
<proteinExistence type="predicted"/>
<dbReference type="InterPro" id="IPR036634">
    <property type="entry name" value="PRD_sf"/>
</dbReference>
<gene>
    <name evidence="9" type="ordered locus">Corgl_1447</name>
</gene>
<dbReference type="RefSeq" id="WP_013709289.1">
    <property type="nucleotide sequence ID" value="NC_015389.1"/>
</dbReference>
<dbReference type="EC" id="2.7.1.69" evidence="9"/>
<dbReference type="InterPro" id="IPR013011">
    <property type="entry name" value="PTS_EIIB_2"/>
</dbReference>
<dbReference type="KEGG" id="cgo:Corgl_1447"/>
<accession>F2N8U7</accession>
<evidence type="ECO:0000313" key="10">
    <source>
        <dbReference type="Proteomes" id="UP000006851"/>
    </source>
</evidence>
<dbReference type="AlphaFoldDB" id="F2N8U7"/>
<dbReference type="eggNOG" id="COG3711">
    <property type="taxonomic scope" value="Bacteria"/>
</dbReference>
<keyword evidence="1 9" id="KW-0808">Transferase</keyword>
<dbReference type="PANTHER" id="PTHR30185:SF13">
    <property type="entry name" value="LICABCH OPERON REGULATOR-RELATED"/>
    <property type="match status" value="1"/>
</dbReference>
<organism evidence="9 10">
    <name type="scientific">Coriobacterium glomerans (strain ATCC 49209 / DSM 20642 / JCM 10262 / PW2)</name>
    <dbReference type="NCBI Taxonomy" id="700015"/>
    <lineage>
        <taxon>Bacteria</taxon>
        <taxon>Bacillati</taxon>
        <taxon>Actinomycetota</taxon>
        <taxon>Coriobacteriia</taxon>
        <taxon>Coriobacteriales</taxon>
        <taxon>Coriobacteriaceae</taxon>
        <taxon>Coriobacterium</taxon>
    </lineage>
</organism>
<dbReference type="InterPro" id="IPR016152">
    <property type="entry name" value="PTrfase/Anion_transptr"/>
</dbReference>
<evidence type="ECO:0000259" key="7">
    <source>
        <dbReference type="PROSITE" id="PS51099"/>
    </source>
</evidence>
<dbReference type="Gene3D" id="1.10.1790.10">
    <property type="entry name" value="PRD domain"/>
    <property type="match status" value="2"/>
</dbReference>
<evidence type="ECO:0000313" key="9">
    <source>
        <dbReference type="EMBL" id="AEB07547.1"/>
    </source>
</evidence>